<dbReference type="OrthoDB" id="753785at2759"/>
<reference evidence="1 2" key="1">
    <citation type="journal article" date="2017" name="Mol. Plant">
        <title>The Genome of Medicinal Plant Macleaya cordata Provides New Insights into Benzylisoquinoline Alkaloids Metabolism.</title>
        <authorList>
            <person name="Liu X."/>
            <person name="Liu Y."/>
            <person name="Huang P."/>
            <person name="Ma Y."/>
            <person name="Qing Z."/>
            <person name="Tang Q."/>
            <person name="Cao H."/>
            <person name="Cheng P."/>
            <person name="Zheng Y."/>
            <person name="Yuan Z."/>
            <person name="Zhou Y."/>
            <person name="Liu J."/>
            <person name="Tang Z."/>
            <person name="Zhuo Y."/>
            <person name="Zhang Y."/>
            <person name="Yu L."/>
            <person name="Huang J."/>
            <person name="Yang P."/>
            <person name="Peng Q."/>
            <person name="Zhang J."/>
            <person name="Jiang W."/>
            <person name="Zhang Z."/>
            <person name="Lin K."/>
            <person name="Ro D.K."/>
            <person name="Chen X."/>
            <person name="Xiong X."/>
            <person name="Shang Y."/>
            <person name="Huang S."/>
            <person name="Zeng J."/>
        </authorList>
    </citation>
    <scope>NUCLEOTIDE SEQUENCE [LARGE SCALE GENOMIC DNA]</scope>
    <source>
        <strain evidence="2">cv. BLH2017</strain>
        <tissue evidence="1">Root</tissue>
    </source>
</reference>
<protein>
    <recommendedName>
        <fullName evidence="3">Armadillo-like helical</fullName>
    </recommendedName>
</protein>
<gene>
    <name evidence="1" type="ORF">BVC80_1835g71</name>
</gene>
<dbReference type="InterPro" id="IPR016024">
    <property type="entry name" value="ARM-type_fold"/>
</dbReference>
<dbReference type="EMBL" id="MVGT01000437">
    <property type="protein sequence ID" value="OVA17697.1"/>
    <property type="molecule type" value="Genomic_DNA"/>
</dbReference>
<dbReference type="FunCoup" id="A0A200R4Q8">
    <property type="interactions" value="874"/>
</dbReference>
<dbReference type="PANTHER" id="PTHR14873:SF1">
    <property type="entry name" value="OS06G0694100 PROTEIN"/>
    <property type="match status" value="1"/>
</dbReference>
<evidence type="ECO:0008006" key="3">
    <source>
        <dbReference type="Google" id="ProtNLM"/>
    </source>
</evidence>
<comment type="caution">
    <text evidence="1">The sequence shown here is derived from an EMBL/GenBank/DDBJ whole genome shotgun (WGS) entry which is preliminary data.</text>
</comment>
<dbReference type="PANTHER" id="PTHR14873">
    <property type="entry name" value="OS06G0694100 PROTEIN"/>
    <property type="match status" value="1"/>
</dbReference>
<evidence type="ECO:0000313" key="2">
    <source>
        <dbReference type="Proteomes" id="UP000195402"/>
    </source>
</evidence>
<dbReference type="Proteomes" id="UP000195402">
    <property type="component" value="Unassembled WGS sequence"/>
</dbReference>
<dbReference type="OMA" id="CFNELCT"/>
<accession>A0A200R4Q8</accession>
<keyword evidence="2" id="KW-1185">Reference proteome</keyword>
<sequence>MANCSSDIRHDLIRLSEPVREALSKTQYNPPEGTNVSVKSMLESLLPDKNLEKEIQVEIKDFCLCCAALASVEGENTGSSLVSWIPRELSVAAKEAFSELSKVHFCDLIGKESKRMLGEMGVDFCSVSDEKKLVLQLMPEVLPLLKGTIKESSIDSTDDVDDISAASARAPVAYAIVAAHQFRWFVLQVDYPHLGKLCTLVIPCALTALDHWSPEVKVQGMVSFIYLGKNVNAAELGFYEDVILDICCRNIASSDELWHLVVEMSVLMVTCTQRRNPRSSWFERMMNEMLSHLERQPRNKDRRTAWLELIEPVFDNMGIVLLAHFRRIFPLLFQWMHADDDKTVLLVLERVHTVIKLTWIRNTPYIGRLVDELTITHKEAALRRAREEIRKHVLQIMVLLQKCKGLQFETAWDKYKDDPNLATLSSSLCEKNMAVVVK</sequence>
<dbReference type="AlphaFoldDB" id="A0A200R4Q8"/>
<organism evidence="1 2">
    <name type="scientific">Macleaya cordata</name>
    <name type="common">Five-seeded plume-poppy</name>
    <name type="synonym">Bocconia cordata</name>
    <dbReference type="NCBI Taxonomy" id="56857"/>
    <lineage>
        <taxon>Eukaryota</taxon>
        <taxon>Viridiplantae</taxon>
        <taxon>Streptophyta</taxon>
        <taxon>Embryophyta</taxon>
        <taxon>Tracheophyta</taxon>
        <taxon>Spermatophyta</taxon>
        <taxon>Magnoliopsida</taxon>
        <taxon>Ranunculales</taxon>
        <taxon>Papaveraceae</taxon>
        <taxon>Papaveroideae</taxon>
        <taxon>Macleaya</taxon>
    </lineage>
</organism>
<proteinExistence type="predicted"/>
<dbReference type="InParanoid" id="A0A200R4Q8"/>
<evidence type="ECO:0000313" key="1">
    <source>
        <dbReference type="EMBL" id="OVA17697.1"/>
    </source>
</evidence>
<dbReference type="SUPFAM" id="SSF48371">
    <property type="entry name" value="ARM repeat"/>
    <property type="match status" value="1"/>
</dbReference>
<dbReference type="STRING" id="56857.A0A200R4Q8"/>
<name>A0A200R4Q8_MACCD</name>